<comment type="catalytic activity">
    <reaction evidence="1">
        <text>ATP + protein L-histidine = ADP + protein N-phospho-L-histidine.</text>
        <dbReference type="EC" id="2.7.13.3"/>
    </reaction>
</comment>
<dbReference type="InterPro" id="IPR003594">
    <property type="entry name" value="HATPase_dom"/>
</dbReference>
<dbReference type="SMART" id="SM00387">
    <property type="entry name" value="HATPase_c"/>
    <property type="match status" value="1"/>
</dbReference>
<dbReference type="Pfam" id="PF02518">
    <property type="entry name" value="HATPase_c"/>
    <property type="match status" value="1"/>
</dbReference>
<organism evidence="13 14">
    <name type="scientific">Desulfonema magnum</name>
    <dbReference type="NCBI Taxonomy" id="45655"/>
    <lineage>
        <taxon>Bacteria</taxon>
        <taxon>Pseudomonadati</taxon>
        <taxon>Thermodesulfobacteriota</taxon>
        <taxon>Desulfobacteria</taxon>
        <taxon>Desulfobacterales</taxon>
        <taxon>Desulfococcaceae</taxon>
        <taxon>Desulfonema</taxon>
    </lineage>
</organism>
<dbReference type="GO" id="GO:0005737">
    <property type="term" value="C:cytoplasm"/>
    <property type="evidence" value="ECO:0007669"/>
    <property type="project" value="InterPro"/>
</dbReference>
<dbReference type="SMART" id="SM01231">
    <property type="entry name" value="H-kinase_dim"/>
    <property type="match status" value="1"/>
</dbReference>
<dbReference type="InterPro" id="IPR011006">
    <property type="entry name" value="CheY-like_superfamily"/>
</dbReference>
<feature type="compositionally biased region" description="Basic and acidic residues" evidence="8">
    <location>
        <begin position="214"/>
        <end position="224"/>
    </location>
</feature>
<feature type="domain" description="Response regulatory" evidence="10">
    <location>
        <begin position="707"/>
        <end position="823"/>
    </location>
</feature>
<feature type="domain" description="CheW-like" evidence="11">
    <location>
        <begin position="547"/>
        <end position="682"/>
    </location>
</feature>
<dbReference type="InterPro" id="IPR001789">
    <property type="entry name" value="Sig_transdc_resp-reg_receiver"/>
</dbReference>
<accession>A0A975GNZ3</accession>
<feature type="compositionally biased region" description="Basic and acidic residues" evidence="8">
    <location>
        <begin position="180"/>
        <end position="191"/>
    </location>
</feature>
<dbReference type="EMBL" id="CP061800">
    <property type="protein sequence ID" value="QTA87373.1"/>
    <property type="molecule type" value="Genomic_DNA"/>
</dbReference>
<dbReference type="PROSITE" id="PS50894">
    <property type="entry name" value="HPT"/>
    <property type="match status" value="1"/>
</dbReference>
<feature type="region of interest" description="Disordered" evidence="8">
    <location>
        <begin position="137"/>
        <end position="238"/>
    </location>
</feature>
<dbReference type="PANTHER" id="PTHR43395">
    <property type="entry name" value="SENSOR HISTIDINE KINASE CHEA"/>
    <property type="match status" value="1"/>
</dbReference>
<keyword evidence="4" id="KW-0808">Transferase</keyword>
<dbReference type="KEGG" id="dmm:dnm_034060"/>
<dbReference type="Gene3D" id="2.30.30.40">
    <property type="entry name" value="SH3 Domains"/>
    <property type="match status" value="1"/>
</dbReference>
<dbReference type="PANTHER" id="PTHR43395:SF1">
    <property type="entry name" value="CHEMOTAXIS PROTEIN CHEA"/>
    <property type="match status" value="1"/>
</dbReference>
<evidence type="ECO:0000313" key="13">
    <source>
        <dbReference type="EMBL" id="QTA87373.1"/>
    </source>
</evidence>
<dbReference type="InterPro" id="IPR036061">
    <property type="entry name" value="CheW-like_dom_sf"/>
</dbReference>
<dbReference type="PROSITE" id="PS50851">
    <property type="entry name" value="CHEW"/>
    <property type="match status" value="1"/>
</dbReference>
<dbReference type="CDD" id="cd00088">
    <property type="entry name" value="HPT"/>
    <property type="match status" value="1"/>
</dbReference>
<dbReference type="InterPro" id="IPR002545">
    <property type="entry name" value="CheW-lke_dom"/>
</dbReference>
<dbReference type="PROSITE" id="PS50110">
    <property type="entry name" value="RESPONSE_REGULATORY"/>
    <property type="match status" value="1"/>
</dbReference>
<evidence type="ECO:0000259" key="10">
    <source>
        <dbReference type="PROSITE" id="PS50110"/>
    </source>
</evidence>
<feature type="modified residue" description="Phosphohistidine" evidence="6">
    <location>
        <position position="41"/>
    </location>
</feature>
<feature type="domain" description="HPt" evidence="12">
    <location>
        <begin position="1"/>
        <end position="102"/>
    </location>
</feature>
<evidence type="ECO:0000259" key="9">
    <source>
        <dbReference type="PROSITE" id="PS50109"/>
    </source>
</evidence>
<evidence type="ECO:0000256" key="2">
    <source>
        <dbReference type="ARBA" id="ARBA00012438"/>
    </source>
</evidence>
<dbReference type="PROSITE" id="PS50109">
    <property type="entry name" value="HIS_KIN"/>
    <property type="match status" value="1"/>
</dbReference>
<dbReference type="Gene3D" id="3.40.50.2300">
    <property type="match status" value="1"/>
</dbReference>
<dbReference type="InterPro" id="IPR051315">
    <property type="entry name" value="Bact_Chemotaxis_CheA"/>
</dbReference>
<dbReference type="SUPFAM" id="SSF47226">
    <property type="entry name" value="Histidine-containing phosphotransfer domain, HPT domain"/>
    <property type="match status" value="1"/>
</dbReference>
<feature type="modified residue" description="4-aspartylphosphate" evidence="7">
    <location>
        <position position="756"/>
    </location>
</feature>
<evidence type="ECO:0000256" key="4">
    <source>
        <dbReference type="ARBA" id="ARBA00022679"/>
    </source>
</evidence>
<dbReference type="Pfam" id="PF00072">
    <property type="entry name" value="Response_reg"/>
    <property type="match status" value="1"/>
</dbReference>
<dbReference type="SMART" id="SM00448">
    <property type="entry name" value="REC"/>
    <property type="match status" value="1"/>
</dbReference>
<dbReference type="AlphaFoldDB" id="A0A975GNZ3"/>
<dbReference type="SMART" id="SM00260">
    <property type="entry name" value="CheW"/>
    <property type="match status" value="1"/>
</dbReference>
<gene>
    <name evidence="13" type="ORF">dnm_034060</name>
</gene>
<dbReference type="SUPFAM" id="SSF52172">
    <property type="entry name" value="CheY-like"/>
    <property type="match status" value="1"/>
</dbReference>
<dbReference type="Pfam" id="PF01627">
    <property type="entry name" value="Hpt"/>
    <property type="match status" value="1"/>
</dbReference>
<dbReference type="InterPro" id="IPR004105">
    <property type="entry name" value="CheA-like_dim"/>
</dbReference>
<evidence type="ECO:0000256" key="7">
    <source>
        <dbReference type="PROSITE-ProRule" id="PRU00169"/>
    </source>
</evidence>
<dbReference type="FunFam" id="3.30.565.10:FF:000016">
    <property type="entry name" value="Chemotaxis protein CheA, putative"/>
    <property type="match status" value="1"/>
</dbReference>
<evidence type="ECO:0000256" key="8">
    <source>
        <dbReference type="SAM" id="MobiDB-lite"/>
    </source>
</evidence>
<evidence type="ECO:0000256" key="1">
    <source>
        <dbReference type="ARBA" id="ARBA00000085"/>
    </source>
</evidence>
<name>A0A975GNZ3_9BACT</name>
<keyword evidence="14" id="KW-1185">Reference proteome</keyword>
<dbReference type="EC" id="2.7.13.3" evidence="2"/>
<evidence type="ECO:0000256" key="5">
    <source>
        <dbReference type="ARBA" id="ARBA00022777"/>
    </source>
</evidence>
<dbReference type="SUPFAM" id="SSF55874">
    <property type="entry name" value="ATPase domain of HSP90 chaperone/DNA topoisomerase II/histidine kinase"/>
    <property type="match status" value="1"/>
</dbReference>
<proteinExistence type="predicted"/>
<dbReference type="GO" id="GO:0006935">
    <property type="term" value="P:chemotaxis"/>
    <property type="evidence" value="ECO:0007669"/>
    <property type="project" value="InterPro"/>
</dbReference>
<dbReference type="InterPro" id="IPR008207">
    <property type="entry name" value="Sig_transdc_His_kin_Hpt_dom"/>
</dbReference>
<dbReference type="PRINTS" id="PR00344">
    <property type="entry name" value="BCTRLSENSOR"/>
</dbReference>
<dbReference type="SUPFAM" id="SSF50341">
    <property type="entry name" value="CheW-like"/>
    <property type="match status" value="1"/>
</dbReference>
<feature type="domain" description="Histidine kinase" evidence="9">
    <location>
        <begin position="292"/>
        <end position="545"/>
    </location>
</feature>
<dbReference type="Gene3D" id="1.20.120.160">
    <property type="entry name" value="HPT domain"/>
    <property type="match status" value="1"/>
</dbReference>
<dbReference type="InterPro" id="IPR036641">
    <property type="entry name" value="HPT_dom_sf"/>
</dbReference>
<dbReference type="Gene3D" id="3.30.565.10">
    <property type="entry name" value="Histidine kinase-like ATPase, C-terminal domain"/>
    <property type="match status" value="1"/>
</dbReference>
<dbReference type="SMART" id="SM00073">
    <property type="entry name" value="HPT"/>
    <property type="match status" value="1"/>
</dbReference>
<evidence type="ECO:0000256" key="3">
    <source>
        <dbReference type="ARBA" id="ARBA00022553"/>
    </source>
</evidence>
<dbReference type="InterPro" id="IPR005467">
    <property type="entry name" value="His_kinase_dom"/>
</dbReference>
<sequence>MLDLFRSEVEVHAATLNDSLLALENDAGSIDNIEALMRAAHSIKGGARIVDLDVVVKLAHTMEDCFVAVQKGEGPLKSGLESEHIDILLRGVDMITRISEVAGEGMEEWHTLHHEEIDQLIAAIASILSGDKIKDISPPSVKKNSHPVSQPSAEPVISDTPPPSEPVSAEFPPQPPELPDSPRKDASEARPPEYPLKTQGEPQPDGSSPAVPEPMRKSDDRPGPDRNLISAPDHRSQITEKDRMVRVTAVKIERLMGLAGEVVVSSRWLPPFSKSLLRLKKDHIKLSAILERLQESLRDEAFEVSNSKSEIQKMAAQAREMIKSSNYYLVDRLKQLDMFTSSSENLSDRLYHEVIRVRMRPFSDGIRRLPRMIRDMSRELGKKTRLKITGESTEVDRDILEKLDSPLNHLLRNALDHGVEPPHERLAAGKPEKATISLEAAHRSGILMITVSDDGRGIDLDEVRQKILDKGLATAEMIHRLTEPELMDFLFLPGFSTLDTVSEISGRGVGLDVVHSMVHEVGGVIRATSKSGKGLTFNMELPLTLSVIRTFLVEITGEPYAFPLARIDRCLVINQQDIETVEDREYFRLDNKNIALVDIHDVLEVDKTGHRQEDELMVVVVSDRLHAYGLVVDKFLGECDLVVRLLDSRLGKVRDISAVAVMLDGSPVLIFDVEDLVRSIDTLLTGRERLQKIGHSTEPDDVKAKKQILVVDDSITVREMERKLLESRGYQVDVAVDGMDAWNLLRIAPYDMVISDIDMPRMNGFELITHIKQHEKLKSLPVMIVSYKNKEEDRLRGLEAGANYYLTKSSFQDNSFIDAVVDLIGEA</sequence>
<evidence type="ECO:0000256" key="6">
    <source>
        <dbReference type="PROSITE-ProRule" id="PRU00110"/>
    </source>
</evidence>
<dbReference type="InterPro" id="IPR036890">
    <property type="entry name" value="HATPase_C_sf"/>
</dbReference>
<keyword evidence="5 13" id="KW-0418">Kinase</keyword>
<evidence type="ECO:0000259" key="12">
    <source>
        <dbReference type="PROSITE" id="PS50894"/>
    </source>
</evidence>
<dbReference type="InterPro" id="IPR004358">
    <property type="entry name" value="Sig_transdc_His_kin-like_C"/>
</dbReference>
<reference evidence="13" key="1">
    <citation type="journal article" date="2021" name="Microb. Physiol.">
        <title>Proteogenomic Insights into the Physiology of Marine, Sulfate-Reducing, Filamentous Desulfonema limicola and Desulfonema magnum.</title>
        <authorList>
            <person name="Schnaars V."/>
            <person name="Wohlbrand L."/>
            <person name="Scheve S."/>
            <person name="Hinrichs C."/>
            <person name="Reinhardt R."/>
            <person name="Rabus R."/>
        </authorList>
    </citation>
    <scope>NUCLEOTIDE SEQUENCE</scope>
    <source>
        <strain evidence="13">4be13</strain>
    </source>
</reference>
<keyword evidence="3 7" id="KW-0597">Phosphoprotein</keyword>
<evidence type="ECO:0000313" key="14">
    <source>
        <dbReference type="Proteomes" id="UP000663722"/>
    </source>
</evidence>
<dbReference type="Pfam" id="PF01584">
    <property type="entry name" value="CheW"/>
    <property type="match status" value="1"/>
</dbReference>
<evidence type="ECO:0000259" key="11">
    <source>
        <dbReference type="PROSITE" id="PS50851"/>
    </source>
</evidence>
<dbReference type="GO" id="GO:0000155">
    <property type="term" value="F:phosphorelay sensor kinase activity"/>
    <property type="evidence" value="ECO:0007669"/>
    <property type="project" value="InterPro"/>
</dbReference>
<protein>
    <recommendedName>
        <fullName evidence="2">histidine kinase</fullName>
        <ecNumber evidence="2">2.7.13.3</ecNumber>
    </recommendedName>
</protein>
<dbReference type="Proteomes" id="UP000663722">
    <property type="component" value="Chromosome"/>
</dbReference>